<dbReference type="InterPro" id="IPR010998">
    <property type="entry name" value="Integrase_recombinase_N"/>
</dbReference>
<dbReference type="Pfam" id="PF00589">
    <property type="entry name" value="Phage_integrase"/>
    <property type="match status" value="1"/>
</dbReference>
<dbReference type="InterPro" id="IPR044068">
    <property type="entry name" value="CB"/>
</dbReference>
<dbReference type="PANTHER" id="PTHR30349:SF36">
    <property type="entry name" value="PROPHAGE INTEGRASE INTR-RELATED"/>
    <property type="match status" value="1"/>
</dbReference>
<evidence type="ECO:0000256" key="3">
    <source>
        <dbReference type="ARBA" id="ARBA00023172"/>
    </source>
</evidence>
<protein>
    <submittedName>
        <fullName evidence="7">Integrase</fullName>
    </submittedName>
</protein>
<dbReference type="GO" id="GO:0006310">
    <property type="term" value="P:DNA recombination"/>
    <property type="evidence" value="ECO:0007669"/>
    <property type="project" value="UniProtKB-KW"/>
</dbReference>
<dbReference type="SUPFAM" id="SSF56349">
    <property type="entry name" value="DNA breaking-rejoining enzymes"/>
    <property type="match status" value="1"/>
</dbReference>
<dbReference type="InterPro" id="IPR013762">
    <property type="entry name" value="Integrase-like_cat_sf"/>
</dbReference>
<dbReference type="GO" id="GO:0015074">
    <property type="term" value="P:DNA integration"/>
    <property type="evidence" value="ECO:0007669"/>
    <property type="project" value="UniProtKB-KW"/>
</dbReference>
<evidence type="ECO:0000313" key="8">
    <source>
        <dbReference type="Proteomes" id="UP000219042"/>
    </source>
</evidence>
<reference evidence="8" key="1">
    <citation type="submission" date="2016-09" db="EMBL/GenBank/DDBJ databases">
        <authorList>
            <person name="Varghese N."/>
            <person name="Submissions S."/>
        </authorList>
    </citation>
    <scope>NUCLEOTIDE SEQUENCE [LARGE SCALE GENOMIC DNA]</scope>
    <source>
        <strain evidence="8">ANC 4466</strain>
    </source>
</reference>
<evidence type="ECO:0000259" key="6">
    <source>
        <dbReference type="PROSITE" id="PS51900"/>
    </source>
</evidence>
<evidence type="ECO:0000313" key="7">
    <source>
        <dbReference type="EMBL" id="SNX44170.1"/>
    </source>
</evidence>
<dbReference type="PANTHER" id="PTHR30349">
    <property type="entry name" value="PHAGE INTEGRASE-RELATED"/>
    <property type="match status" value="1"/>
</dbReference>
<feature type="domain" description="Core-binding (CB)" evidence="6">
    <location>
        <begin position="25"/>
        <end position="103"/>
    </location>
</feature>
<evidence type="ECO:0000259" key="5">
    <source>
        <dbReference type="PROSITE" id="PS51898"/>
    </source>
</evidence>
<dbReference type="EMBL" id="OANT01000002">
    <property type="protein sequence ID" value="SNX44170.1"/>
    <property type="molecule type" value="Genomic_DNA"/>
</dbReference>
<feature type="domain" description="Tyr recombinase" evidence="5">
    <location>
        <begin position="124"/>
        <end position="313"/>
    </location>
</feature>
<proteinExistence type="predicted"/>
<dbReference type="RefSeq" id="WP_228150371.1">
    <property type="nucleotide sequence ID" value="NZ_BAABHT010000003.1"/>
</dbReference>
<dbReference type="CDD" id="cd01189">
    <property type="entry name" value="INT_ICEBs1_C_like"/>
    <property type="match status" value="1"/>
</dbReference>
<gene>
    <name evidence="7" type="ORF">SAMN05421731_102331</name>
</gene>
<accession>A0A240E8G6</accession>
<dbReference type="AlphaFoldDB" id="A0A240E8G6"/>
<dbReference type="InterPro" id="IPR050090">
    <property type="entry name" value="Tyrosine_recombinase_XerCD"/>
</dbReference>
<dbReference type="PROSITE" id="PS51900">
    <property type="entry name" value="CB"/>
    <property type="match status" value="1"/>
</dbReference>
<dbReference type="Proteomes" id="UP000219042">
    <property type="component" value="Unassembled WGS sequence"/>
</dbReference>
<sequence>MTDEDIAKAKGITVEKESVIVGSGVLFQEVAQKYLRLWDGDLNTKKGYVNTLNFHWMPHLALVPIHTISHDDLRELIVSKEFTTAKTLNNCLIPLRGVFETAMKSKIITENPMAGIENKKVQIGIPDPFSREEMNALLDWLDKNMISEDRFYYWYFEFAFWSGCRPSEMLALKWNDIDWFNSTVRISKSRVRGIEKPVTKTHTIRDVCLNERSKQALTEIRNLRLHPNYVMYCPETGEPFYSEQPARDRLVEAMQGCFIRHRPAYNTRHTYATMMLMDGLNPVFVASQLGHSLEMLMKRYAKWMNGDKNKIEMSKLNTN</sequence>
<dbReference type="GO" id="GO:0003677">
    <property type="term" value="F:DNA binding"/>
    <property type="evidence" value="ECO:0007669"/>
    <property type="project" value="UniProtKB-UniRule"/>
</dbReference>
<evidence type="ECO:0000256" key="4">
    <source>
        <dbReference type="PROSITE-ProRule" id="PRU01248"/>
    </source>
</evidence>
<evidence type="ECO:0000256" key="2">
    <source>
        <dbReference type="ARBA" id="ARBA00023125"/>
    </source>
</evidence>
<dbReference type="Gene3D" id="1.10.150.130">
    <property type="match status" value="1"/>
</dbReference>
<dbReference type="InterPro" id="IPR011010">
    <property type="entry name" value="DNA_brk_join_enz"/>
</dbReference>
<dbReference type="Gene3D" id="1.10.443.10">
    <property type="entry name" value="Intergrase catalytic core"/>
    <property type="match status" value="1"/>
</dbReference>
<keyword evidence="2 4" id="KW-0238">DNA-binding</keyword>
<organism evidence="7 8">
    <name type="scientific">Acinetobacter puyangensis</name>
    <dbReference type="NCBI Taxonomy" id="1096779"/>
    <lineage>
        <taxon>Bacteria</taxon>
        <taxon>Pseudomonadati</taxon>
        <taxon>Pseudomonadota</taxon>
        <taxon>Gammaproteobacteria</taxon>
        <taxon>Moraxellales</taxon>
        <taxon>Moraxellaceae</taxon>
        <taxon>Acinetobacter</taxon>
    </lineage>
</organism>
<dbReference type="PROSITE" id="PS51898">
    <property type="entry name" value="TYR_RECOMBINASE"/>
    <property type="match status" value="1"/>
</dbReference>
<evidence type="ECO:0000256" key="1">
    <source>
        <dbReference type="ARBA" id="ARBA00022908"/>
    </source>
</evidence>
<keyword evidence="3" id="KW-0233">DNA recombination</keyword>
<keyword evidence="1" id="KW-0229">DNA integration</keyword>
<name>A0A240E8G6_9GAMM</name>
<dbReference type="InterPro" id="IPR002104">
    <property type="entry name" value="Integrase_catalytic"/>
</dbReference>
<keyword evidence="8" id="KW-1185">Reference proteome</keyword>